<reference evidence="1" key="1">
    <citation type="journal article" date="2023" name="Science">
        <title>Genome structures resolve the early diversification of teleost fishes.</title>
        <authorList>
            <person name="Parey E."/>
            <person name="Louis A."/>
            <person name="Montfort J."/>
            <person name="Bouchez O."/>
            <person name="Roques C."/>
            <person name="Iampietro C."/>
            <person name="Lluch J."/>
            <person name="Castinel A."/>
            <person name="Donnadieu C."/>
            <person name="Desvignes T."/>
            <person name="Floi Bucao C."/>
            <person name="Jouanno E."/>
            <person name="Wen M."/>
            <person name="Mejri S."/>
            <person name="Dirks R."/>
            <person name="Jansen H."/>
            <person name="Henkel C."/>
            <person name="Chen W.J."/>
            <person name="Zahm M."/>
            <person name="Cabau C."/>
            <person name="Klopp C."/>
            <person name="Thompson A.W."/>
            <person name="Robinson-Rechavi M."/>
            <person name="Braasch I."/>
            <person name="Lecointre G."/>
            <person name="Bobe J."/>
            <person name="Postlethwait J.H."/>
            <person name="Berthelot C."/>
            <person name="Roest Crollius H."/>
            <person name="Guiguen Y."/>
        </authorList>
    </citation>
    <scope>NUCLEOTIDE SEQUENCE</scope>
    <source>
        <strain evidence="1">WJC10195</strain>
    </source>
</reference>
<accession>A0A9Q1F759</accession>
<evidence type="ECO:0000313" key="1">
    <source>
        <dbReference type="EMBL" id="KAJ8352221.1"/>
    </source>
</evidence>
<dbReference type="AlphaFoldDB" id="A0A9Q1F759"/>
<proteinExistence type="predicted"/>
<evidence type="ECO:0000313" key="2">
    <source>
        <dbReference type="Proteomes" id="UP001152622"/>
    </source>
</evidence>
<keyword evidence="2" id="KW-1185">Reference proteome</keyword>
<protein>
    <submittedName>
        <fullName evidence="1">Uncharacterized protein</fullName>
    </submittedName>
</protein>
<dbReference type="OrthoDB" id="447743at2759"/>
<comment type="caution">
    <text evidence="1">The sequence shown here is derived from an EMBL/GenBank/DDBJ whole genome shotgun (WGS) entry which is preliminary data.</text>
</comment>
<dbReference type="Proteomes" id="UP001152622">
    <property type="component" value="Chromosome 8"/>
</dbReference>
<organism evidence="1 2">
    <name type="scientific">Synaphobranchus kaupii</name>
    <name type="common">Kaup's arrowtooth eel</name>
    <dbReference type="NCBI Taxonomy" id="118154"/>
    <lineage>
        <taxon>Eukaryota</taxon>
        <taxon>Metazoa</taxon>
        <taxon>Chordata</taxon>
        <taxon>Craniata</taxon>
        <taxon>Vertebrata</taxon>
        <taxon>Euteleostomi</taxon>
        <taxon>Actinopterygii</taxon>
        <taxon>Neopterygii</taxon>
        <taxon>Teleostei</taxon>
        <taxon>Anguilliformes</taxon>
        <taxon>Synaphobranchidae</taxon>
        <taxon>Synaphobranchus</taxon>
    </lineage>
</organism>
<sequence>MQRNLAGGARSSGQMRQMAEVGRRRTHCVVESKLNLFREILFQECKERFGKISIKQTAAQKGKGRREKEIDQLVQRRRQLRRNWRKATAAEKEVLWEEVKQRLASLWRAKQIRKRRKRKEMERANFFKNPFKHARQLLEDKKSGKLGVIKEELEQHIKGHNSEKARAASVRTEWDTVQAVQILPQVAVFIPKEQDSKAIGQFRSIALLNVEGKIFTVMARRMTSYLMENAYIDTSCQKAGVPGCVEHSTIIWKQIQKAKLEKSDLHVVWLDLANA</sequence>
<name>A0A9Q1F759_SYNKA</name>
<dbReference type="EMBL" id="JAINUF010000008">
    <property type="protein sequence ID" value="KAJ8352221.1"/>
    <property type="molecule type" value="Genomic_DNA"/>
</dbReference>
<gene>
    <name evidence="1" type="ORF">SKAU_G00236970</name>
</gene>